<evidence type="ECO:0000313" key="2">
    <source>
        <dbReference type="EnsemblProtists" id="PYU1_T005371"/>
    </source>
</evidence>
<feature type="compositionally biased region" description="Basic and acidic residues" evidence="1">
    <location>
        <begin position="80"/>
        <end position="90"/>
    </location>
</feature>
<dbReference type="EnsemblProtists" id="PYU1_T005371">
    <property type="protein sequence ID" value="PYU1_T005371"/>
    <property type="gene ID" value="PYU1_G005360"/>
</dbReference>
<proteinExistence type="predicted"/>
<dbReference type="Proteomes" id="UP000019132">
    <property type="component" value="Unassembled WGS sequence"/>
</dbReference>
<feature type="region of interest" description="Disordered" evidence="1">
    <location>
        <begin position="24"/>
        <end position="49"/>
    </location>
</feature>
<evidence type="ECO:0000256" key="1">
    <source>
        <dbReference type="SAM" id="MobiDB-lite"/>
    </source>
</evidence>
<dbReference type="AlphaFoldDB" id="K3WK79"/>
<protein>
    <submittedName>
        <fullName evidence="2">Uncharacterized protein</fullName>
    </submittedName>
</protein>
<reference evidence="2" key="3">
    <citation type="submission" date="2015-02" db="UniProtKB">
        <authorList>
            <consortium name="EnsemblProtists"/>
        </authorList>
    </citation>
    <scope>IDENTIFICATION</scope>
    <source>
        <strain evidence="2">DAOM BR144</strain>
    </source>
</reference>
<dbReference type="OMA" id="PPLEHAT"/>
<dbReference type="VEuPathDB" id="FungiDB:PYU1_G005360"/>
<accession>K3WK79</accession>
<dbReference type="HOGENOM" id="CLU_1375437_0_0_1"/>
<reference evidence="3" key="2">
    <citation type="submission" date="2010-04" db="EMBL/GenBank/DDBJ databases">
        <authorList>
            <person name="Buell R."/>
            <person name="Hamilton J."/>
            <person name="Hostetler J."/>
        </authorList>
    </citation>
    <scope>NUCLEOTIDE SEQUENCE [LARGE SCALE GENOMIC DNA]</scope>
    <source>
        <strain evidence="3">DAOM:BR144</strain>
    </source>
</reference>
<feature type="compositionally biased region" description="Polar residues" evidence="1">
    <location>
        <begin position="27"/>
        <end position="36"/>
    </location>
</feature>
<evidence type="ECO:0000313" key="3">
    <source>
        <dbReference type="Proteomes" id="UP000019132"/>
    </source>
</evidence>
<dbReference type="eggNOG" id="ENOG502S4Y4">
    <property type="taxonomic scope" value="Eukaryota"/>
</dbReference>
<dbReference type="InParanoid" id="K3WK79"/>
<name>K3WK79_GLOUD</name>
<organism evidence="2 3">
    <name type="scientific">Globisporangium ultimum (strain ATCC 200006 / CBS 805.95 / DAOM BR144)</name>
    <name type="common">Pythium ultimum</name>
    <dbReference type="NCBI Taxonomy" id="431595"/>
    <lineage>
        <taxon>Eukaryota</taxon>
        <taxon>Sar</taxon>
        <taxon>Stramenopiles</taxon>
        <taxon>Oomycota</taxon>
        <taxon>Peronosporomycetes</taxon>
        <taxon>Pythiales</taxon>
        <taxon>Pythiaceae</taxon>
        <taxon>Globisporangium</taxon>
    </lineage>
</organism>
<dbReference type="EMBL" id="GL376633">
    <property type="status" value="NOT_ANNOTATED_CDS"/>
    <property type="molecule type" value="Genomic_DNA"/>
</dbReference>
<reference evidence="3" key="1">
    <citation type="journal article" date="2010" name="Genome Biol.">
        <title>Genome sequence of the necrotrophic plant pathogen Pythium ultimum reveals original pathogenicity mechanisms and effector repertoire.</title>
        <authorList>
            <person name="Levesque C.A."/>
            <person name="Brouwer H."/>
            <person name="Cano L."/>
            <person name="Hamilton J.P."/>
            <person name="Holt C."/>
            <person name="Huitema E."/>
            <person name="Raffaele S."/>
            <person name="Robideau G.P."/>
            <person name="Thines M."/>
            <person name="Win J."/>
            <person name="Zerillo M.M."/>
            <person name="Beakes G.W."/>
            <person name="Boore J.L."/>
            <person name="Busam D."/>
            <person name="Dumas B."/>
            <person name="Ferriera S."/>
            <person name="Fuerstenberg S.I."/>
            <person name="Gachon C.M."/>
            <person name="Gaulin E."/>
            <person name="Govers F."/>
            <person name="Grenville-Briggs L."/>
            <person name="Horner N."/>
            <person name="Hostetler J."/>
            <person name="Jiang R.H."/>
            <person name="Johnson J."/>
            <person name="Krajaejun T."/>
            <person name="Lin H."/>
            <person name="Meijer H.J."/>
            <person name="Moore B."/>
            <person name="Morris P."/>
            <person name="Phuntmart V."/>
            <person name="Puiu D."/>
            <person name="Shetty J."/>
            <person name="Stajich J.E."/>
            <person name="Tripathy S."/>
            <person name="Wawra S."/>
            <person name="van West P."/>
            <person name="Whitty B.R."/>
            <person name="Coutinho P.M."/>
            <person name="Henrissat B."/>
            <person name="Martin F."/>
            <person name="Thomas P.D."/>
            <person name="Tyler B.M."/>
            <person name="De Vries R.P."/>
            <person name="Kamoun S."/>
            <person name="Yandell M."/>
            <person name="Tisserat N."/>
            <person name="Buell C.R."/>
        </authorList>
    </citation>
    <scope>NUCLEOTIDE SEQUENCE</scope>
    <source>
        <strain evidence="3">DAOM:BR144</strain>
    </source>
</reference>
<feature type="region of interest" description="Disordered" evidence="1">
    <location>
        <begin position="74"/>
        <end position="93"/>
    </location>
</feature>
<sequence>MINLPARDFSQDPMEIFNDYELPVKASDSSPRNTPSEQEHRIHGSQSARTASAFAQLLSPVVEAAAASAQQLLKKRKRLHSDPEGSREGDNVSAKKLMNLARIGTRFADRFLDSMIRDNAAVLQGEDKDYLQRSWNPLPVTRKPVANWRFAFENALKHHTGNGASQDAVCPPLRQTTLVRIRDRLKKLYSLPWTTEDNE</sequence>
<keyword evidence="3" id="KW-1185">Reference proteome</keyword>